<accession>A0A9D1STT8</accession>
<comment type="caution">
    <text evidence="1">The sequence shown here is derived from an EMBL/GenBank/DDBJ whole genome shotgun (WGS) entry which is preliminary data.</text>
</comment>
<sequence>MAALTETAKQGLLAEGKALLSIMRAEAGRTTRGGAPGKPAWRAEIAANLEHVATAVSPDGISMDFGYSPSGQADEARAMVVNEGSGSAAGGEAIHAGPTGRSVWDAELAGKHPSRAKSEYDLPEEFNQQGNRFVENAVRRMQTKFGDRLESAFAAEPDGTFYGNVHVRER</sequence>
<dbReference type="EMBL" id="DVNZ01000228">
    <property type="protein sequence ID" value="HIU94929.1"/>
    <property type="molecule type" value="Genomic_DNA"/>
</dbReference>
<name>A0A9D1STT8_9FIRM</name>
<reference evidence="1" key="1">
    <citation type="submission" date="2020-10" db="EMBL/GenBank/DDBJ databases">
        <authorList>
            <person name="Gilroy R."/>
        </authorList>
    </citation>
    <scope>NUCLEOTIDE SEQUENCE</scope>
    <source>
        <strain evidence="1">ChiGjej2B2-16831</strain>
    </source>
</reference>
<protein>
    <submittedName>
        <fullName evidence="1">Uncharacterized protein</fullName>
    </submittedName>
</protein>
<gene>
    <name evidence="1" type="ORF">IAD24_07190</name>
</gene>
<organism evidence="1 2">
    <name type="scientific">Candidatus Aphodomorpha intestinavium</name>
    <dbReference type="NCBI Taxonomy" id="2840672"/>
    <lineage>
        <taxon>Bacteria</taxon>
        <taxon>Bacillati</taxon>
        <taxon>Bacillota</taxon>
        <taxon>Clostridia</taxon>
        <taxon>Eubacteriales</taxon>
        <taxon>Candidatus Aphodomorpha</taxon>
    </lineage>
</organism>
<reference evidence="1" key="2">
    <citation type="journal article" date="2021" name="PeerJ">
        <title>Extensive microbial diversity within the chicken gut microbiome revealed by metagenomics and culture.</title>
        <authorList>
            <person name="Gilroy R."/>
            <person name="Ravi A."/>
            <person name="Getino M."/>
            <person name="Pursley I."/>
            <person name="Horton D.L."/>
            <person name="Alikhan N.F."/>
            <person name="Baker D."/>
            <person name="Gharbi K."/>
            <person name="Hall N."/>
            <person name="Watson M."/>
            <person name="Adriaenssens E.M."/>
            <person name="Foster-Nyarko E."/>
            <person name="Jarju S."/>
            <person name="Secka A."/>
            <person name="Antonio M."/>
            <person name="Oren A."/>
            <person name="Chaudhuri R.R."/>
            <person name="La Ragione R."/>
            <person name="Hildebrand F."/>
            <person name="Pallen M.J."/>
        </authorList>
    </citation>
    <scope>NUCLEOTIDE SEQUENCE</scope>
    <source>
        <strain evidence="1">ChiGjej2B2-16831</strain>
    </source>
</reference>
<dbReference type="AlphaFoldDB" id="A0A9D1STT8"/>
<evidence type="ECO:0000313" key="2">
    <source>
        <dbReference type="Proteomes" id="UP000824128"/>
    </source>
</evidence>
<evidence type="ECO:0000313" key="1">
    <source>
        <dbReference type="EMBL" id="HIU94929.1"/>
    </source>
</evidence>
<dbReference type="Proteomes" id="UP000824128">
    <property type="component" value="Unassembled WGS sequence"/>
</dbReference>
<proteinExistence type="predicted"/>